<reference evidence="1" key="1">
    <citation type="submission" date="2025-08" db="UniProtKB">
        <authorList>
            <consortium name="Ensembl"/>
        </authorList>
    </citation>
    <scope>IDENTIFICATION</scope>
</reference>
<protein>
    <submittedName>
        <fullName evidence="1">Uncharacterized protein</fullName>
    </submittedName>
</protein>
<evidence type="ECO:0000313" key="2">
    <source>
        <dbReference type="Proteomes" id="UP000694406"/>
    </source>
</evidence>
<sequence>MTIMLRTYKIVKTLKGRFGVAHGAIQHNQYFSRIGIRSLSMKVIATSH</sequence>
<dbReference type="Ensembl" id="ENSLLTT00000014480.1">
    <property type="protein sequence ID" value="ENSLLTP00000013935.1"/>
    <property type="gene ID" value="ENSLLTG00000010677.1"/>
</dbReference>
<reference evidence="1" key="2">
    <citation type="submission" date="2025-09" db="UniProtKB">
        <authorList>
            <consortium name="Ensembl"/>
        </authorList>
    </citation>
    <scope>IDENTIFICATION</scope>
</reference>
<proteinExistence type="predicted"/>
<accession>A0A8C5S971</accession>
<name>A0A8C5S971_LATLA</name>
<evidence type="ECO:0000313" key="1">
    <source>
        <dbReference type="Ensembl" id="ENSLLTP00000013935.1"/>
    </source>
</evidence>
<organism evidence="1 2">
    <name type="scientific">Laticauda laticaudata</name>
    <name type="common">Blue-ringed sea krait</name>
    <name type="synonym">Blue-lipped sea krait</name>
    <dbReference type="NCBI Taxonomy" id="8630"/>
    <lineage>
        <taxon>Eukaryota</taxon>
        <taxon>Metazoa</taxon>
        <taxon>Chordata</taxon>
        <taxon>Craniata</taxon>
        <taxon>Vertebrata</taxon>
        <taxon>Euteleostomi</taxon>
        <taxon>Lepidosauria</taxon>
        <taxon>Squamata</taxon>
        <taxon>Bifurcata</taxon>
        <taxon>Unidentata</taxon>
        <taxon>Episquamata</taxon>
        <taxon>Toxicofera</taxon>
        <taxon>Serpentes</taxon>
        <taxon>Colubroidea</taxon>
        <taxon>Elapidae</taxon>
        <taxon>Laticaudinae</taxon>
        <taxon>Laticauda</taxon>
    </lineage>
</organism>
<dbReference type="AlphaFoldDB" id="A0A8C5S971"/>
<dbReference type="Proteomes" id="UP000694406">
    <property type="component" value="Unplaced"/>
</dbReference>
<keyword evidence="2" id="KW-1185">Reference proteome</keyword>